<name>A0A0F9HK94_9ZZZZ</name>
<proteinExistence type="predicted"/>
<gene>
    <name evidence="1" type="ORF">LCGC14_1772540</name>
</gene>
<accession>A0A0F9HK94</accession>
<feature type="non-terminal residue" evidence="1">
    <location>
        <position position="21"/>
    </location>
</feature>
<organism evidence="1">
    <name type="scientific">marine sediment metagenome</name>
    <dbReference type="NCBI Taxonomy" id="412755"/>
    <lineage>
        <taxon>unclassified sequences</taxon>
        <taxon>metagenomes</taxon>
        <taxon>ecological metagenomes</taxon>
    </lineage>
</organism>
<protein>
    <submittedName>
        <fullName evidence="1">Uncharacterized protein</fullName>
    </submittedName>
</protein>
<sequence>MLNMEIGYCKDILVKLESHKE</sequence>
<dbReference type="AlphaFoldDB" id="A0A0F9HK94"/>
<comment type="caution">
    <text evidence="1">The sequence shown here is derived from an EMBL/GenBank/DDBJ whole genome shotgun (WGS) entry which is preliminary data.</text>
</comment>
<dbReference type="EMBL" id="LAZR01016643">
    <property type="protein sequence ID" value="KKM03622.1"/>
    <property type="molecule type" value="Genomic_DNA"/>
</dbReference>
<reference evidence="1" key="1">
    <citation type="journal article" date="2015" name="Nature">
        <title>Complex archaea that bridge the gap between prokaryotes and eukaryotes.</title>
        <authorList>
            <person name="Spang A."/>
            <person name="Saw J.H."/>
            <person name="Jorgensen S.L."/>
            <person name="Zaremba-Niedzwiedzka K."/>
            <person name="Martijn J."/>
            <person name="Lind A.E."/>
            <person name="van Eijk R."/>
            <person name="Schleper C."/>
            <person name="Guy L."/>
            <person name="Ettema T.J."/>
        </authorList>
    </citation>
    <scope>NUCLEOTIDE SEQUENCE</scope>
</reference>
<evidence type="ECO:0000313" key="1">
    <source>
        <dbReference type="EMBL" id="KKM03622.1"/>
    </source>
</evidence>